<dbReference type="AlphaFoldDB" id="A0A840IPG6"/>
<evidence type="ECO:0000256" key="1">
    <source>
        <dbReference type="ARBA" id="ARBA00008383"/>
    </source>
</evidence>
<dbReference type="InterPro" id="IPR023606">
    <property type="entry name" value="CoA-Trfase_III_dom_1_sf"/>
</dbReference>
<sequence length="364" mass="38057">MPGPLAGLKVVELAGIGPGPHACMVLADLGADVVRVERPSGSLDLTGGRPDPLLRGRRSVAADLKAADGRDLVLRLAGKADVLVEGLRPGVAERLGVGPAECHERNRRLVYGRMTGWGQDGPLAQRAGHDINYIGLTGILHAIGRAGERPVPPLNLVGDFGGGSMFLLTGVLAALWERERTGLGQVVDAAMVDGAGVLAQMMWALRGVGSWSDERGTNLLDGAAPFYDTYVCADGRYVAVGALEPQFYAAFLAGLGLAEAGLPAQLDREGWPVLRATFTRAFLTRTRDEWAALFAEADACVTPVLAPDEVAAHPHIAARSGLVELDGVVQPAPAPRFSRTPADVPSSPPVPGADTAEVLADWGL</sequence>
<evidence type="ECO:0000313" key="7">
    <source>
        <dbReference type="Proteomes" id="UP000581769"/>
    </source>
</evidence>
<evidence type="ECO:0000256" key="2">
    <source>
        <dbReference type="ARBA" id="ARBA00023235"/>
    </source>
</evidence>
<dbReference type="FunFam" id="3.40.50.10540:FF:000004">
    <property type="entry name" value="Probable alpha-methylacyl-CoA racemase mcr"/>
    <property type="match status" value="1"/>
</dbReference>
<dbReference type="SUPFAM" id="SSF89796">
    <property type="entry name" value="CoA-transferase family III (CaiB/BaiF)"/>
    <property type="match status" value="1"/>
</dbReference>
<evidence type="ECO:0000256" key="5">
    <source>
        <dbReference type="SAM" id="MobiDB-lite"/>
    </source>
</evidence>
<accession>A0A840IPG6</accession>
<name>A0A840IPG6_9PSEU</name>
<dbReference type="GO" id="GO:0008111">
    <property type="term" value="F:alpha-methylacyl-CoA racemase activity"/>
    <property type="evidence" value="ECO:0007669"/>
    <property type="project" value="UniProtKB-EC"/>
</dbReference>
<dbReference type="EC" id="5.1.99.4" evidence="3"/>
<dbReference type="RefSeq" id="WP_184779234.1">
    <property type="nucleotide sequence ID" value="NZ_JACHMG010000001.1"/>
</dbReference>
<dbReference type="InterPro" id="IPR050509">
    <property type="entry name" value="CoA-transferase_III"/>
</dbReference>
<feature type="region of interest" description="Disordered" evidence="5">
    <location>
        <begin position="334"/>
        <end position="354"/>
    </location>
</feature>
<comment type="caution">
    <text evidence="6">The sequence shown here is derived from an EMBL/GenBank/DDBJ whole genome shotgun (WGS) entry which is preliminary data.</text>
</comment>
<keyword evidence="2 6" id="KW-0413">Isomerase</keyword>
<gene>
    <name evidence="6" type="ORF">BJY18_001751</name>
</gene>
<dbReference type="Gene3D" id="3.30.1540.10">
    <property type="entry name" value="formyl-coa transferase, domain 3"/>
    <property type="match status" value="1"/>
</dbReference>
<protein>
    <recommendedName>
        <fullName evidence="4">Alpha-methylacyl-CoA racemase</fullName>
        <ecNumber evidence="3">5.1.99.4</ecNumber>
    </recommendedName>
</protein>
<dbReference type="Gene3D" id="3.40.50.10540">
    <property type="entry name" value="Crotonobetainyl-coa:carnitine coa-transferase, domain 1"/>
    <property type="match status" value="1"/>
</dbReference>
<dbReference type="Pfam" id="PF02515">
    <property type="entry name" value="CoA_transf_3"/>
    <property type="match status" value="1"/>
</dbReference>
<proteinExistence type="inferred from homology"/>
<evidence type="ECO:0000313" key="6">
    <source>
        <dbReference type="EMBL" id="MBB4684266.1"/>
    </source>
</evidence>
<keyword evidence="7" id="KW-1185">Reference proteome</keyword>
<dbReference type="InterPro" id="IPR003673">
    <property type="entry name" value="CoA-Trfase_fam_III"/>
</dbReference>
<dbReference type="EMBL" id="JACHMG010000001">
    <property type="protein sequence ID" value="MBB4684266.1"/>
    <property type="molecule type" value="Genomic_DNA"/>
</dbReference>
<dbReference type="FunFam" id="3.30.1540.10:FF:000004">
    <property type="entry name" value="Probable alpha-methylacyl-CoA racemase mcr"/>
    <property type="match status" value="1"/>
</dbReference>
<dbReference type="InterPro" id="IPR044855">
    <property type="entry name" value="CoA-Trfase_III_dom3_sf"/>
</dbReference>
<organism evidence="6 7">
    <name type="scientific">Amycolatopsis jiangsuensis</name>
    <dbReference type="NCBI Taxonomy" id="1181879"/>
    <lineage>
        <taxon>Bacteria</taxon>
        <taxon>Bacillati</taxon>
        <taxon>Actinomycetota</taxon>
        <taxon>Actinomycetes</taxon>
        <taxon>Pseudonocardiales</taxon>
        <taxon>Pseudonocardiaceae</taxon>
        <taxon>Amycolatopsis</taxon>
    </lineage>
</organism>
<dbReference type="PANTHER" id="PTHR48228">
    <property type="entry name" value="SUCCINYL-COA--D-CITRAMALATE COA-TRANSFERASE"/>
    <property type="match status" value="1"/>
</dbReference>
<dbReference type="Proteomes" id="UP000581769">
    <property type="component" value="Unassembled WGS sequence"/>
</dbReference>
<evidence type="ECO:0000256" key="3">
    <source>
        <dbReference type="ARBA" id="ARBA00066407"/>
    </source>
</evidence>
<dbReference type="PANTHER" id="PTHR48228:SF5">
    <property type="entry name" value="ALPHA-METHYLACYL-COA RACEMASE"/>
    <property type="match status" value="1"/>
</dbReference>
<evidence type="ECO:0000256" key="4">
    <source>
        <dbReference type="ARBA" id="ARBA00074506"/>
    </source>
</evidence>
<reference evidence="6 7" key="1">
    <citation type="submission" date="2020-08" db="EMBL/GenBank/DDBJ databases">
        <title>Sequencing the genomes of 1000 actinobacteria strains.</title>
        <authorList>
            <person name="Klenk H.-P."/>
        </authorList>
    </citation>
    <scope>NUCLEOTIDE SEQUENCE [LARGE SCALE GENOMIC DNA]</scope>
    <source>
        <strain evidence="6 7">DSM 45859</strain>
    </source>
</reference>
<comment type="similarity">
    <text evidence="1">Belongs to the CoA-transferase III family.</text>
</comment>